<dbReference type="EMBL" id="QZAJ01000658">
    <property type="protein sequence ID" value="THW07854.1"/>
    <property type="molecule type" value="Genomic_DNA"/>
</dbReference>
<dbReference type="Pfam" id="PF09949">
    <property type="entry name" value="APP1_cat"/>
    <property type="match status" value="1"/>
</dbReference>
<dbReference type="InterPro" id="IPR052935">
    <property type="entry name" value="Mg2+_PAP"/>
</dbReference>
<feature type="region of interest" description="Disordered" evidence="1">
    <location>
        <begin position="321"/>
        <end position="391"/>
    </location>
</feature>
<evidence type="ECO:0000313" key="3">
    <source>
        <dbReference type="EMBL" id="THW07854.1"/>
    </source>
</evidence>
<evidence type="ECO:0000256" key="1">
    <source>
        <dbReference type="SAM" id="MobiDB-lite"/>
    </source>
</evidence>
<comment type="caution">
    <text evidence="3">The sequence shown here is derived from an EMBL/GenBank/DDBJ whole genome shotgun (WGS) entry which is preliminary data.</text>
</comment>
<feature type="compositionally biased region" description="Polar residues" evidence="1">
    <location>
        <begin position="801"/>
        <end position="810"/>
    </location>
</feature>
<feature type="region of interest" description="Disordered" evidence="1">
    <location>
        <begin position="276"/>
        <end position="309"/>
    </location>
</feature>
<feature type="non-terminal residue" evidence="3">
    <location>
        <position position="1"/>
    </location>
</feature>
<feature type="compositionally biased region" description="Basic and acidic residues" evidence="1">
    <location>
        <begin position="297"/>
        <end position="307"/>
    </location>
</feature>
<feature type="domain" description="Phosphatidate phosphatase APP1 catalytic" evidence="2">
    <location>
        <begin position="480"/>
        <end position="629"/>
    </location>
</feature>
<organism evidence="3 4">
    <name type="scientific">Aureobasidium pullulans</name>
    <name type="common">Black yeast</name>
    <name type="synonym">Pullularia pullulans</name>
    <dbReference type="NCBI Taxonomy" id="5580"/>
    <lineage>
        <taxon>Eukaryota</taxon>
        <taxon>Fungi</taxon>
        <taxon>Dikarya</taxon>
        <taxon>Ascomycota</taxon>
        <taxon>Pezizomycotina</taxon>
        <taxon>Dothideomycetes</taxon>
        <taxon>Dothideomycetidae</taxon>
        <taxon>Dothideales</taxon>
        <taxon>Saccotheciaceae</taxon>
        <taxon>Aureobasidium</taxon>
    </lineage>
</organism>
<dbReference type="GO" id="GO:0008195">
    <property type="term" value="F:phosphatidate phosphatase activity"/>
    <property type="evidence" value="ECO:0007669"/>
    <property type="project" value="InterPro"/>
</dbReference>
<dbReference type="AlphaFoldDB" id="A0A4V4I9J2"/>
<dbReference type="PIRSF" id="PIRSF037464">
    <property type="entry name" value="UCP037464_APP1"/>
    <property type="match status" value="1"/>
</dbReference>
<dbReference type="InterPro" id="IPR017210">
    <property type="entry name" value="APP1"/>
</dbReference>
<feature type="compositionally biased region" description="Basic and acidic residues" evidence="1">
    <location>
        <begin position="707"/>
        <end position="724"/>
    </location>
</feature>
<feature type="compositionally biased region" description="Acidic residues" evidence="1">
    <location>
        <begin position="737"/>
        <end position="746"/>
    </location>
</feature>
<feature type="compositionally biased region" description="Low complexity" evidence="1">
    <location>
        <begin position="276"/>
        <end position="294"/>
    </location>
</feature>
<feature type="compositionally biased region" description="Polar residues" evidence="1">
    <location>
        <begin position="827"/>
        <end position="839"/>
    </location>
</feature>
<dbReference type="SMART" id="SM00726">
    <property type="entry name" value="UIM"/>
    <property type="match status" value="1"/>
</dbReference>
<dbReference type="InterPro" id="IPR019236">
    <property type="entry name" value="APP1_cat"/>
</dbReference>
<dbReference type="Proteomes" id="UP000308014">
    <property type="component" value="Unassembled WGS sequence"/>
</dbReference>
<feature type="region of interest" description="Disordered" evidence="1">
    <location>
        <begin position="637"/>
        <end position="937"/>
    </location>
</feature>
<sequence>ARERAKAIKVAPNLLRNLKARGKVIKSKPFLSYLLPSQVTRRSARSRFHHLRFDTLPRLRHSAQSRIYRFLVSRQVKKQQRKAKGILAYLRQRSPAFLTSRASKDGRGYLQRAIMSYRGYQDDAPRESGGRRKKLAGYLKAANELRQSYASQWTQSRDFANDSEEQPGIFPGADVVRSGNEEMIIFPSYATKHIRAKPRAQPGTIQQASGTGRDSRDTVGAGDAEFWKSQWEEYEQDKAIVDVDVRGWLYTPHQGQLSRKHRLMVGLARQLVGIQAPSGRSSSANSRASSRSSSPVGHRDSTTKQEEEVIQQQAEEILKKGEKEAEIAGRGGFSERPSRYAESTRSREPSPAPSAKEGPTFDDFLAPTRSNTAGSDYLNPVQKRSSWPNPAKMSSEQLVTANNHLMARLRPFMANPLANASVSAFFYNDKISRQRTVQTNAAGHFHLRAALDFVPTHVRVLASEDLSATEEVKVTPVRGVSLISDIDDTIKHSAITSGAREIFRNAFIRDLGDLTIEGVREWYCKLADMGVQMHYVSNSPWQLYPVITGFFKAAGLPLGSFHLKQYSGMLQGIFEPVAERKKATLDRLFRDFPERKFVLVGDSGEADLEVYTDVVLEYPGRVVAIFIRDVTSKPDKGFFDPSMGPLSGDRSSRGHGRNMSTDSLIGAKRLNRPADIQDDDEELRRAIAESLKDTEPDRRSLFGGDVEPTKMRGGRPDLPPRRPTDPPAPEASAMEDNLIDFSDDESTSPLSSNEPQKRSYSTSLTRRPAIRSHTEGPAKRSTPPPPPKPLALRSPSMEGKNFNNALSTAASSKSPSPPPPKPRKPSTTVNTTNVPSPLSQVVEPSPATTAPPPLPKRHYLTSAKQKLSPTTAHFLSSSKRSPTWASESSGTSTPETRTLSTAATRSMDELRPSAQAQQQSQALTRPKPPPPRRNLSSYPAAAASYASNRISGAWGSEHENLHPLTEPEGPILSKKEELWKRRWAKAKGIMEREGVVLRTWRVGDDVMDVCVEAVRQELSEMEKKDRRDLEMQKLKEGKNGGGGGGGEVFCRLRLIKSSRMNRALQGDLLGLEKPLSTSKNRRSTSRPIFAEQTDEEDPQAPHVLHRAISSTTTTFGFLGILVFLQ</sequence>
<feature type="region of interest" description="Disordered" evidence="1">
    <location>
        <begin position="1075"/>
        <end position="1100"/>
    </location>
</feature>
<dbReference type="InterPro" id="IPR036412">
    <property type="entry name" value="HAD-like_sf"/>
</dbReference>
<reference evidence="3 4" key="1">
    <citation type="submission" date="2018-10" db="EMBL/GenBank/DDBJ databases">
        <title>Fifty Aureobasidium pullulans genomes reveal a recombining polyextremotolerant generalist.</title>
        <authorList>
            <person name="Gostincar C."/>
            <person name="Turk M."/>
            <person name="Zajc J."/>
            <person name="Gunde-Cimerman N."/>
        </authorList>
    </citation>
    <scope>NUCLEOTIDE SEQUENCE [LARGE SCALE GENOMIC DNA]</scope>
    <source>
        <strain evidence="3 4">EXF-11318</strain>
    </source>
</reference>
<evidence type="ECO:0000259" key="2">
    <source>
        <dbReference type="Pfam" id="PF09949"/>
    </source>
</evidence>
<gene>
    <name evidence="3" type="ORF">D6D24_09484</name>
</gene>
<feature type="compositionally biased region" description="Low complexity" evidence="1">
    <location>
        <begin position="913"/>
        <end position="922"/>
    </location>
</feature>
<protein>
    <recommendedName>
        <fullName evidence="2">Phosphatidate phosphatase APP1 catalytic domain-containing protein</fullName>
    </recommendedName>
</protein>
<feature type="compositionally biased region" description="Polar residues" evidence="1">
    <location>
        <begin position="382"/>
        <end position="391"/>
    </location>
</feature>
<name>A0A4V4I9J2_AURPU</name>
<feature type="region of interest" description="Disordered" evidence="1">
    <location>
        <begin position="197"/>
        <end position="220"/>
    </location>
</feature>
<feature type="compositionally biased region" description="Basic and acidic residues" evidence="1">
    <location>
        <begin position="336"/>
        <end position="348"/>
    </location>
</feature>
<dbReference type="InterPro" id="IPR003903">
    <property type="entry name" value="UIM_dom"/>
</dbReference>
<evidence type="ECO:0000313" key="4">
    <source>
        <dbReference type="Proteomes" id="UP000308014"/>
    </source>
</evidence>
<feature type="compositionally biased region" description="Polar residues" evidence="1">
    <location>
        <begin position="862"/>
        <end position="904"/>
    </location>
</feature>
<dbReference type="PANTHER" id="PTHR28208:SF3">
    <property type="entry name" value="PHOSPHATIDATE PHOSPHATASE APP1"/>
    <property type="match status" value="1"/>
</dbReference>
<dbReference type="SUPFAM" id="SSF56784">
    <property type="entry name" value="HAD-like"/>
    <property type="match status" value="1"/>
</dbReference>
<dbReference type="PROSITE" id="PS50330">
    <property type="entry name" value="UIM"/>
    <property type="match status" value="1"/>
</dbReference>
<accession>A0A4V4I9J2</accession>
<proteinExistence type="predicted"/>
<feature type="compositionally biased region" description="Polar residues" evidence="1">
    <location>
        <begin position="747"/>
        <end position="765"/>
    </location>
</feature>
<dbReference type="GO" id="GO:0030479">
    <property type="term" value="C:actin cortical patch"/>
    <property type="evidence" value="ECO:0007669"/>
    <property type="project" value="TreeGrafter"/>
</dbReference>
<feature type="compositionally biased region" description="Basic and acidic residues" evidence="1">
    <location>
        <begin position="682"/>
        <end position="700"/>
    </location>
</feature>
<dbReference type="PANTHER" id="PTHR28208">
    <property type="entry name" value="PHOSPHATIDATE PHOSPHATASE APP1"/>
    <property type="match status" value="1"/>
</dbReference>
<feature type="compositionally biased region" description="Polar residues" evidence="1">
    <location>
        <begin position="203"/>
        <end position="212"/>
    </location>
</feature>